<accession>A0A4Y2X2R7</accession>
<name>A0A4Y2X2R7_ARAVE</name>
<gene>
    <name evidence="1" type="ORF">AVEN_136449_1</name>
</gene>
<proteinExistence type="predicted"/>
<evidence type="ECO:0000313" key="2">
    <source>
        <dbReference type="Proteomes" id="UP000499080"/>
    </source>
</evidence>
<reference evidence="1 2" key="1">
    <citation type="journal article" date="2019" name="Sci. Rep.">
        <title>Orb-weaving spider Araneus ventricosus genome elucidates the spidroin gene catalogue.</title>
        <authorList>
            <person name="Kono N."/>
            <person name="Nakamura H."/>
            <person name="Ohtoshi R."/>
            <person name="Moran D.A.P."/>
            <person name="Shinohara A."/>
            <person name="Yoshida Y."/>
            <person name="Fujiwara M."/>
            <person name="Mori M."/>
            <person name="Tomita M."/>
            <person name="Arakawa K."/>
        </authorList>
    </citation>
    <scope>NUCLEOTIDE SEQUENCE [LARGE SCALE GENOMIC DNA]</scope>
</reference>
<keyword evidence="2" id="KW-1185">Reference proteome</keyword>
<evidence type="ECO:0000313" key="1">
    <source>
        <dbReference type="EMBL" id="GBO43869.1"/>
    </source>
</evidence>
<organism evidence="1 2">
    <name type="scientific">Araneus ventricosus</name>
    <name type="common">Orbweaver spider</name>
    <name type="synonym">Epeira ventricosa</name>
    <dbReference type="NCBI Taxonomy" id="182803"/>
    <lineage>
        <taxon>Eukaryota</taxon>
        <taxon>Metazoa</taxon>
        <taxon>Ecdysozoa</taxon>
        <taxon>Arthropoda</taxon>
        <taxon>Chelicerata</taxon>
        <taxon>Arachnida</taxon>
        <taxon>Araneae</taxon>
        <taxon>Araneomorphae</taxon>
        <taxon>Entelegynae</taxon>
        <taxon>Araneoidea</taxon>
        <taxon>Araneidae</taxon>
        <taxon>Araneus</taxon>
    </lineage>
</organism>
<dbReference type="Proteomes" id="UP000499080">
    <property type="component" value="Unassembled WGS sequence"/>
</dbReference>
<sequence length="141" mass="15425">MGYFETYLAILNRGQITKTVPLCPSCYTTPSGEHLTLDVGFDVYQNDLHGVFLVKSGFEPVPKPKLYHRTNTVFCSPLELASVGATFSKYSSSTSVIKIYLLLEVQGHSVIIVESGPWGRRVACSDSTPGKIRRVYGSGAC</sequence>
<protein>
    <submittedName>
        <fullName evidence="1">Uncharacterized protein</fullName>
    </submittedName>
</protein>
<comment type="caution">
    <text evidence="1">The sequence shown here is derived from an EMBL/GenBank/DDBJ whole genome shotgun (WGS) entry which is preliminary data.</text>
</comment>
<dbReference type="EMBL" id="BGPR01070433">
    <property type="protein sequence ID" value="GBO43869.1"/>
    <property type="molecule type" value="Genomic_DNA"/>
</dbReference>
<dbReference type="AlphaFoldDB" id="A0A4Y2X2R7"/>